<dbReference type="Pfam" id="PF00156">
    <property type="entry name" value="Pribosyltran"/>
    <property type="match status" value="1"/>
</dbReference>
<dbReference type="InterPro" id="IPR029057">
    <property type="entry name" value="PRTase-like"/>
</dbReference>
<comment type="caution">
    <text evidence="2">The sequence shown here is derived from an EMBL/GenBank/DDBJ whole genome shotgun (WGS) entry which is preliminary data.</text>
</comment>
<gene>
    <name evidence="2" type="ORF">CH338_03080</name>
</gene>
<organism evidence="2 3">
    <name type="scientific">Rhodoplanes elegans</name>
    <dbReference type="NCBI Taxonomy" id="29408"/>
    <lineage>
        <taxon>Bacteria</taxon>
        <taxon>Pseudomonadati</taxon>
        <taxon>Pseudomonadota</taxon>
        <taxon>Alphaproteobacteria</taxon>
        <taxon>Hyphomicrobiales</taxon>
        <taxon>Nitrobacteraceae</taxon>
        <taxon>Rhodoplanes</taxon>
    </lineage>
</organism>
<dbReference type="EMBL" id="NPEU01000017">
    <property type="protein sequence ID" value="RAI41439.1"/>
    <property type="molecule type" value="Genomic_DNA"/>
</dbReference>
<dbReference type="GO" id="GO:0016757">
    <property type="term" value="F:glycosyltransferase activity"/>
    <property type="evidence" value="ECO:0007669"/>
    <property type="project" value="UniProtKB-KW"/>
</dbReference>
<dbReference type="Gene3D" id="3.40.50.2020">
    <property type="match status" value="1"/>
</dbReference>
<feature type="domain" description="Phosphoribosyltransferase" evidence="1">
    <location>
        <begin position="8"/>
        <end position="186"/>
    </location>
</feature>
<name>A0A327KRB8_9BRAD</name>
<evidence type="ECO:0000313" key="2">
    <source>
        <dbReference type="EMBL" id="RAI41439.1"/>
    </source>
</evidence>
<dbReference type="Proteomes" id="UP000248863">
    <property type="component" value="Unassembled WGS sequence"/>
</dbReference>
<reference evidence="2 3" key="1">
    <citation type="submission" date="2017-07" db="EMBL/GenBank/DDBJ databases">
        <title>Draft Genome Sequences of Select Purple Nonsulfur Bacteria.</title>
        <authorList>
            <person name="Lasarre B."/>
            <person name="Mckinlay J.B."/>
        </authorList>
    </citation>
    <scope>NUCLEOTIDE SEQUENCE [LARGE SCALE GENOMIC DNA]</scope>
    <source>
        <strain evidence="2 3">DSM 11907</strain>
    </source>
</reference>
<dbReference type="RefSeq" id="WP_111355572.1">
    <property type="nucleotide sequence ID" value="NZ_NHSK01000168.1"/>
</dbReference>
<dbReference type="Gene3D" id="3.30.1310.20">
    <property type="entry name" value="PRTase-like"/>
    <property type="match status" value="1"/>
</dbReference>
<evidence type="ECO:0000259" key="1">
    <source>
        <dbReference type="Pfam" id="PF00156"/>
    </source>
</evidence>
<dbReference type="SUPFAM" id="SSF53271">
    <property type="entry name" value="PRTase-like"/>
    <property type="match status" value="1"/>
</dbReference>
<dbReference type="OrthoDB" id="9810066at2"/>
<keyword evidence="3" id="KW-1185">Reference proteome</keyword>
<accession>A0A327KRB8</accession>
<sequence length="219" mass="22915">MFVDRRDAGRRLAAALADLKDEAPVVLALPRGGVPVAAEIAAALEAPLDVLIVRKIGLPDQPELAMGAVAEGDPPIVLRNEDVIQAARIDAATFRAACADEQAEIARRQARYRGDRPPATIAGRTVILVDDGLATGATARAGVRALRRDGPARLVLAVPVGAPDSLAALSEEADAVVCLETPAWFPAIGAFYEDFHQVPDAEVLTALAGRRAAERPGPD</sequence>
<proteinExistence type="predicted"/>
<dbReference type="CDD" id="cd06223">
    <property type="entry name" value="PRTases_typeI"/>
    <property type="match status" value="1"/>
</dbReference>
<dbReference type="AlphaFoldDB" id="A0A327KRB8"/>
<keyword evidence="2" id="KW-0328">Glycosyltransferase</keyword>
<dbReference type="InterPro" id="IPR000836">
    <property type="entry name" value="PRTase_dom"/>
</dbReference>
<protein>
    <submittedName>
        <fullName evidence="2">Phosphoribosyltransferase</fullName>
    </submittedName>
</protein>
<keyword evidence="2" id="KW-0808">Transferase</keyword>
<evidence type="ECO:0000313" key="3">
    <source>
        <dbReference type="Proteomes" id="UP000248863"/>
    </source>
</evidence>